<gene>
    <name evidence="1" type="ORF">OIE73_39495</name>
</gene>
<sequence>MTVAERPRFVAPAPEDVVLVIEFGEPFGQQQLVPEALVDPEGQLSWSQLAGQHPSGKCSCGGFLAANAAGWIESEAQFVECWGKRLGNVVNRLRPRASGKDP</sequence>
<reference evidence="1 2" key="1">
    <citation type="submission" date="2022-10" db="EMBL/GenBank/DDBJ databases">
        <title>The complete genomes of actinobacterial strains from the NBC collection.</title>
        <authorList>
            <person name="Joergensen T.S."/>
            <person name="Alvarez Arevalo M."/>
            <person name="Sterndorff E.B."/>
            <person name="Faurdal D."/>
            <person name="Vuksanovic O."/>
            <person name="Mourched A.-S."/>
            <person name="Charusanti P."/>
            <person name="Shaw S."/>
            <person name="Blin K."/>
            <person name="Weber T."/>
        </authorList>
    </citation>
    <scope>NUCLEOTIDE SEQUENCE [LARGE SCALE GENOMIC DNA]</scope>
    <source>
        <strain evidence="1 2">NBC 01753</strain>
    </source>
</reference>
<name>A0ABZ1H0R4_9ACTN</name>
<accession>A0ABZ1H0R4</accession>
<dbReference type="GeneID" id="91548799"/>
<dbReference type="RefSeq" id="WP_326756820.1">
    <property type="nucleotide sequence ID" value="NZ_CP109134.1"/>
</dbReference>
<dbReference type="Proteomes" id="UP001335325">
    <property type="component" value="Chromosome"/>
</dbReference>
<protein>
    <submittedName>
        <fullName evidence="1">Uncharacterized protein</fullName>
    </submittedName>
</protein>
<proteinExistence type="predicted"/>
<organism evidence="1 2">
    <name type="scientific">Streptomyces hirsutus</name>
    <dbReference type="NCBI Taxonomy" id="35620"/>
    <lineage>
        <taxon>Bacteria</taxon>
        <taxon>Bacillati</taxon>
        <taxon>Actinomycetota</taxon>
        <taxon>Actinomycetes</taxon>
        <taxon>Kitasatosporales</taxon>
        <taxon>Streptomycetaceae</taxon>
        <taxon>Streptomyces</taxon>
    </lineage>
</organism>
<evidence type="ECO:0000313" key="1">
    <source>
        <dbReference type="EMBL" id="WSD11147.1"/>
    </source>
</evidence>
<evidence type="ECO:0000313" key="2">
    <source>
        <dbReference type="Proteomes" id="UP001335325"/>
    </source>
</evidence>
<dbReference type="EMBL" id="CP109134">
    <property type="protein sequence ID" value="WSD11147.1"/>
    <property type="molecule type" value="Genomic_DNA"/>
</dbReference>
<keyword evidence="2" id="KW-1185">Reference proteome</keyword>